<feature type="transmembrane region" description="Helical" evidence="1">
    <location>
        <begin position="236"/>
        <end position="256"/>
    </location>
</feature>
<comment type="caution">
    <text evidence="2">The sequence shown here is derived from an EMBL/GenBank/DDBJ whole genome shotgun (WGS) entry which is preliminary data.</text>
</comment>
<keyword evidence="3" id="KW-1185">Reference proteome</keyword>
<dbReference type="RefSeq" id="WP_058352738.1">
    <property type="nucleotide sequence ID" value="NZ_CABMMD010000153.1"/>
</dbReference>
<organism evidence="2 3">
    <name type="scientific">Acetivibrio ethanolgignens</name>
    <dbReference type="NCBI Taxonomy" id="290052"/>
    <lineage>
        <taxon>Bacteria</taxon>
        <taxon>Bacillati</taxon>
        <taxon>Bacillota</taxon>
        <taxon>Clostridia</taxon>
        <taxon>Eubacteriales</taxon>
        <taxon>Oscillospiraceae</taxon>
        <taxon>Acetivibrio</taxon>
    </lineage>
</organism>
<dbReference type="OrthoDB" id="9793746at2"/>
<dbReference type="Proteomes" id="UP000054874">
    <property type="component" value="Unassembled WGS sequence"/>
</dbReference>
<dbReference type="Pfam" id="PF04018">
    <property type="entry name" value="VCA0040-like"/>
    <property type="match status" value="1"/>
</dbReference>
<keyword evidence="1" id="KW-0812">Transmembrane</keyword>
<dbReference type="PANTHER" id="PTHR37308">
    <property type="entry name" value="INTEGRAL MEMBRANE PROTEIN"/>
    <property type="match status" value="1"/>
</dbReference>
<keyword evidence="1" id="KW-1133">Transmembrane helix</keyword>
<dbReference type="AlphaFoldDB" id="A0A0V8QFB3"/>
<feature type="transmembrane region" description="Helical" evidence="1">
    <location>
        <begin position="262"/>
        <end position="281"/>
    </location>
</feature>
<accession>A0A0V8QFB3</accession>
<feature type="transmembrane region" description="Helical" evidence="1">
    <location>
        <begin position="169"/>
        <end position="188"/>
    </location>
</feature>
<reference evidence="2 3" key="1">
    <citation type="submission" date="2015-11" db="EMBL/GenBank/DDBJ databases">
        <title>Butyribacter intestini gen. nov., sp. nov., a butyric acid-producing bacterium of the family Lachnospiraceae isolated from the human faeces.</title>
        <authorList>
            <person name="Zou Y."/>
            <person name="Xue W."/>
            <person name="Luo G."/>
            <person name="Lv M."/>
        </authorList>
    </citation>
    <scope>NUCLEOTIDE SEQUENCE [LARGE SCALE GENOMIC DNA]</scope>
    <source>
        <strain evidence="2 3">ACET-33324</strain>
    </source>
</reference>
<dbReference type="PANTHER" id="PTHR37308:SF1">
    <property type="entry name" value="POLYPRENYL-PHOSPHATE TRANSPORTER"/>
    <property type="match status" value="1"/>
</dbReference>
<protein>
    <recommendedName>
        <fullName evidence="4">DUF368 domain-containing protein</fullName>
    </recommendedName>
</protein>
<dbReference type="STRING" id="290052.ASU35_01950"/>
<feature type="transmembrane region" description="Helical" evidence="1">
    <location>
        <begin position="85"/>
        <end position="103"/>
    </location>
</feature>
<evidence type="ECO:0000256" key="1">
    <source>
        <dbReference type="SAM" id="Phobius"/>
    </source>
</evidence>
<feature type="transmembrane region" description="Helical" evidence="1">
    <location>
        <begin position="141"/>
        <end position="162"/>
    </location>
</feature>
<evidence type="ECO:0000313" key="2">
    <source>
        <dbReference type="EMBL" id="KSV59102.1"/>
    </source>
</evidence>
<dbReference type="InterPro" id="IPR007163">
    <property type="entry name" value="VCA0040-like"/>
</dbReference>
<proteinExistence type="predicted"/>
<gene>
    <name evidence="2" type="ORF">ASU35_01950</name>
</gene>
<feature type="transmembrane region" description="Helical" evidence="1">
    <location>
        <begin position="200"/>
        <end position="224"/>
    </location>
</feature>
<dbReference type="EMBL" id="LNAM01000153">
    <property type="protein sequence ID" value="KSV59102.1"/>
    <property type="molecule type" value="Genomic_DNA"/>
</dbReference>
<evidence type="ECO:0000313" key="3">
    <source>
        <dbReference type="Proteomes" id="UP000054874"/>
    </source>
</evidence>
<name>A0A0V8QFB3_9FIRM</name>
<keyword evidence="1" id="KW-0472">Membrane</keyword>
<feature type="transmembrane region" description="Helical" evidence="1">
    <location>
        <begin position="52"/>
        <end position="73"/>
    </location>
</feature>
<feature type="transmembrane region" description="Helical" evidence="1">
    <location>
        <begin position="110"/>
        <end position="129"/>
    </location>
</feature>
<sequence>MRLFINIIKGIVIGIANAIPGVSGGTMMVSMGIYDEIIGCVTKLFSQLKKSILTLLPYGIGMAVGIVGLSYGIKFLLTNYALQTSMAFVGLILGGIPILYGHIRGKKLGISHGLVFAAFFALILVLQLLGEGNGAQADLTFGVWSCIKLFFVGIIAAATMVVPGVSGSMMLMLLGYYYPIINTITLAVDGLRNADFGQILEAAGVIIPMGLGVVLGIFVIAKIIEYLLNNYEGHTYCGILGLVIASPIAILMGIQMPVITGSVIFGSILSFAAGLIVAYFLGRE</sequence>
<evidence type="ECO:0008006" key="4">
    <source>
        <dbReference type="Google" id="ProtNLM"/>
    </source>
</evidence>